<feature type="coiled-coil region" evidence="2">
    <location>
        <begin position="120"/>
        <end position="157"/>
    </location>
</feature>
<sequence length="381" mass="42737">MPLNDERPTSSSSSGEEQGSDGEGSSGRCDSLTSASDMDCSRESFTSDSSSKHSTPSSSPPKNITLDDMMSSAKDLSNLTLAHEIIVNQDFHVEPPKLAQNSLEKLVRDTVHRAYWDILASELKDDLPKYEHAIKLLEEIKEEYDVLMNDSRNVQNVQEAMENDFALLVEEFRSLNREVTDLLSEDEQVFEQENWFDLKMAPISQFMKVTKGWIAAAYESTSPSLLENVQRKEHDVMDSLQETVRPRNSISEAGNGNAERASIYGSQASRATAASRVSATRAKQEAEHAALLECAATLKRKQELEMEAARIKTEKNVITELLVKQQQLSQLPTKDIPVFKGDALQYKSFIRAFEHAIDQKTDSDQDKLYFLEQFTAGEPKS</sequence>
<dbReference type="PANTHER" id="PTHR12832:SF17">
    <property type="entry name" value="T-COMPLEX PROTEIN 11-LIKE PROTEIN 2"/>
    <property type="match status" value="1"/>
</dbReference>
<feature type="region of interest" description="Disordered" evidence="3">
    <location>
        <begin position="245"/>
        <end position="265"/>
    </location>
</feature>
<reference evidence="4" key="1">
    <citation type="journal article" date="2023" name="Front. Mar. Sci.">
        <title>A new Merluccius polli reference genome to investigate the effects of global change in West African waters.</title>
        <authorList>
            <person name="Mateo J.L."/>
            <person name="Blanco-Fernandez C."/>
            <person name="Garcia-Vazquez E."/>
            <person name="Machado-Schiaffino G."/>
        </authorList>
    </citation>
    <scope>NUCLEOTIDE SEQUENCE</scope>
    <source>
        <strain evidence="4">C29</strain>
        <tissue evidence="4">Fin</tissue>
    </source>
</reference>
<protein>
    <submittedName>
        <fullName evidence="4">T-complex protein 11-like protein 1</fullName>
    </submittedName>
</protein>
<feature type="compositionally biased region" description="Low complexity" evidence="3">
    <location>
        <begin position="44"/>
        <end position="62"/>
    </location>
</feature>
<name>A0AA47MMS7_MERPO</name>
<dbReference type="Pfam" id="PF05794">
    <property type="entry name" value="Tcp11"/>
    <property type="match status" value="1"/>
</dbReference>
<evidence type="ECO:0000256" key="3">
    <source>
        <dbReference type="SAM" id="MobiDB-lite"/>
    </source>
</evidence>
<comment type="caution">
    <text evidence="4">The sequence shown here is derived from an EMBL/GenBank/DDBJ whole genome shotgun (WGS) entry which is preliminary data.</text>
</comment>
<evidence type="ECO:0000256" key="2">
    <source>
        <dbReference type="SAM" id="Coils"/>
    </source>
</evidence>
<organism evidence="4 5">
    <name type="scientific">Merluccius polli</name>
    <name type="common">Benguela hake</name>
    <name type="synonym">Merluccius cadenati</name>
    <dbReference type="NCBI Taxonomy" id="89951"/>
    <lineage>
        <taxon>Eukaryota</taxon>
        <taxon>Metazoa</taxon>
        <taxon>Chordata</taxon>
        <taxon>Craniata</taxon>
        <taxon>Vertebrata</taxon>
        <taxon>Euteleostomi</taxon>
        <taxon>Actinopterygii</taxon>
        <taxon>Neopterygii</taxon>
        <taxon>Teleostei</taxon>
        <taxon>Neoteleostei</taxon>
        <taxon>Acanthomorphata</taxon>
        <taxon>Zeiogadaria</taxon>
        <taxon>Gadariae</taxon>
        <taxon>Gadiformes</taxon>
        <taxon>Gadoidei</taxon>
        <taxon>Merlucciidae</taxon>
        <taxon>Merluccius</taxon>
    </lineage>
</organism>
<proteinExistence type="inferred from homology"/>
<dbReference type="InterPro" id="IPR008862">
    <property type="entry name" value="Tcp11"/>
</dbReference>
<dbReference type="PANTHER" id="PTHR12832">
    <property type="entry name" value="TESTIS-SPECIFIC PROTEIN PBS13 T-COMPLEX 11"/>
    <property type="match status" value="1"/>
</dbReference>
<dbReference type="GO" id="GO:0007165">
    <property type="term" value="P:signal transduction"/>
    <property type="evidence" value="ECO:0007669"/>
    <property type="project" value="TreeGrafter"/>
</dbReference>
<comment type="similarity">
    <text evidence="1">Belongs to the TCP11 family.</text>
</comment>
<evidence type="ECO:0000313" key="4">
    <source>
        <dbReference type="EMBL" id="KAK0142969.1"/>
    </source>
</evidence>
<gene>
    <name evidence="4" type="primary">TCP11L1_0</name>
    <name evidence="4" type="ORF">N1851_018926</name>
</gene>
<dbReference type="EMBL" id="JAOPHQ010003450">
    <property type="protein sequence ID" value="KAK0142969.1"/>
    <property type="molecule type" value="Genomic_DNA"/>
</dbReference>
<feature type="coiled-coil region" evidence="2">
    <location>
        <begin position="294"/>
        <end position="321"/>
    </location>
</feature>
<feature type="compositionally biased region" description="Polar residues" evidence="3">
    <location>
        <begin position="245"/>
        <end position="254"/>
    </location>
</feature>
<evidence type="ECO:0000313" key="5">
    <source>
        <dbReference type="Proteomes" id="UP001174136"/>
    </source>
</evidence>
<keyword evidence="2" id="KW-0175">Coiled coil</keyword>
<dbReference type="Proteomes" id="UP001174136">
    <property type="component" value="Unassembled WGS sequence"/>
</dbReference>
<keyword evidence="5" id="KW-1185">Reference proteome</keyword>
<accession>A0AA47MMS7</accession>
<feature type="region of interest" description="Disordered" evidence="3">
    <location>
        <begin position="1"/>
        <end position="67"/>
    </location>
</feature>
<dbReference type="AlphaFoldDB" id="A0AA47MMS7"/>
<evidence type="ECO:0000256" key="1">
    <source>
        <dbReference type="ARBA" id="ARBA00010954"/>
    </source>
</evidence>